<evidence type="ECO:0000256" key="4">
    <source>
        <dbReference type="ARBA" id="ARBA00009503"/>
    </source>
</evidence>
<name>A0A7C3WRB4_9BACT</name>
<keyword evidence="9 12" id="KW-0460">Magnesium</keyword>
<dbReference type="Pfam" id="PF00809">
    <property type="entry name" value="Pterin_bind"/>
    <property type="match status" value="1"/>
</dbReference>
<dbReference type="EC" id="2.5.1.15" evidence="5 12"/>
<reference evidence="14" key="1">
    <citation type="journal article" date="2020" name="mSystems">
        <title>Genome- and Community-Level Interaction Insights into Carbon Utilization and Element Cycling Functions of Hydrothermarchaeota in Hydrothermal Sediment.</title>
        <authorList>
            <person name="Zhou Z."/>
            <person name="Liu Y."/>
            <person name="Xu W."/>
            <person name="Pan J."/>
            <person name="Luo Z.H."/>
            <person name="Li M."/>
        </authorList>
    </citation>
    <scope>NUCLEOTIDE SEQUENCE [LARGE SCALE GENOMIC DNA]</scope>
    <source>
        <strain evidence="14">SpSt-776</strain>
    </source>
</reference>
<comment type="function">
    <text evidence="12">Catalyzes the condensation of para-aminobenzoate (pABA) with 6-hydroxymethyl-7,8-dihydropterin diphosphate (DHPt-PP) to form 7,8-dihydropteroate (H2Pte), the immediate precursor of folate derivatives.</text>
</comment>
<dbReference type="GO" id="GO:0004156">
    <property type="term" value="F:dihydropteroate synthase activity"/>
    <property type="evidence" value="ECO:0007669"/>
    <property type="project" value="UniProtKB-EC"/>
</dbReference>
<dbReference type="PROSITE" id="PS00793">
    <property type="entry name" value="DHPS_2"/>
    <property type="match status" value="1"/>
</dbReference>
<dbReference type="PANTHER" id="PTHR20941">
    <property type="entry name" value="FOLATE SYNTHESIS PROTEINS"/>
    <property type="match status" value="1"/>
</dbReference>
<keyword evidence="7 12" id="KW-0808">Transferase</keyword>
<evidence type="ECO:0000256" key="5">
    <source>
        <dbReference type="ARBA" id="ARBA00012458"/>
    </source>
</evidence>
<dbReference type="InterPro" id="IPR006390">
    <property type="entry name" value="DHP_synth_dom"/>
</dbReference>
<dbReference type="PANTHER" id="PTHR20941:SF1">
    <property type="entry name" value="FOLIC ACID SYNTHESIS PROTEIN FOL1"/>
    <property type="match status" value="1"/>
</dbReference>
<evidence type="ECO:0000256" key="9">
    <source>
        <dbReference type="ARBA" id="ARBA00022842"/>
    </source>
</evidence>
<dbReference type="InterPro" id="IPR011005">
    <property type="entry name" value="Dihydropteroate_synth-like_sf"/>
</dbReference>
<proteinExistence type="inferred from homology"/>
<keyword evidence="10 12" id="KW-0289">Folate biosynthesis</keyword>
<comment type="similarity">
    <text evidence="4 12">Belongs to the DHPS family.</text>
</comment>
<evidence type="ECO:0000256" key="8">
    <source>
        <dbReference type="ARBA" id="ARBA00022723"/>
    </source>
</evidence>
<dbReference type="InterPro" id="IPR045031">
    <property type="entry name" value="DHP_synth-like"/>
</dbReference>
<comment type="caution">
    <text evidence="14">The sequence shown here is derived from an EMBL/GenBank/DDBJ whole genome shotgun (WGS) entry which is preliminary data.</text>
</comment>
<dbReference type="InterPro" id="IPR000489">
    <property type="entry name" value="Pterin-binding_dom"/>
</dbReference>
<feature type="domain" description="Pterin-binding" evidence="13">
    <location>
        <begin position="30"/>
        <end position="284"/>
    </location>
</feature>
<dbReference type="SUPFAM" id="SSF51717">
    <property type="entry name" value="Dihydropteroate synthetase-like"/>
    <property type="match status" value="1"/>
</dbReference>
<evidence type="ECO:0000256" key="6">
    <source>
        <dbReference type="ARBA" id="ARBA00016919"/>
    </source>
</evidence>
<evidence type="ECO:0000256" key="1">
    <source>
        <dbReference type="ARBA" id="ARBA00000012"/>
    </source>
</evidence>
<evidence type="ECO:0000256" key="12">
    <source>
        <dbReference type="RuleBase" id="RU361205"/>
    </source>
</evidence>
<evidence type="ECO:0000256" key="11">
    <source>
        <dbReference type="ARBA" id="ARBA00030193"/>
    </source>
</evidence>
<dbReference type="Gene3D" id="3.20.20.20">
    <property type="entry name" value="Dihydropteroate synthase-like"/>
    <property type="match status" value="1"/>
</dbReference>
<dbReference type="NCBIfam" id="TIGR01496">
    <property type="entry name" value="DHPS"/>
    <property type="match status" value="1"/>
</dbReference>
<dbReference type="PROSITE" id="PS00792">
    <property type="entry name" value="DHPS_1"/>
    <property type="match status" value="1"/>
</dbReference>
<evidence type="ECO:0000256" key="3">
    <source>
        <dbReference type="ARBA" id="ARBA00004763"/>
    </source>
</evidence>
<dbReference type="EMBL" id="DTHB01000050">
    <property type="protein sequence ID" value="HGB15176.1"/>
    <property type="molecule type" value="Genomic_DNA"/>
</dbReference>
<comment type="cofactor">
    <cofactor evidence="2 12">
        <name>Mg(2+)</name>
        <dbReference type="ChEBI" id="CHEBI:18420"/>
    </cofactor>
</comment>
<comment type="catalytic activity">
    <reaction evidence="1">
        <text>(7,8-dihydropterin-6-yl)methyl diphosphate + 4-aminobenzoate = 7,8-dihydropteroate + diphosphate</text>
        <dbReference type="Rhea" id="RHEA:19949"/>
        <dbReference type="ChEBI" id="CHEBI:17836"/>
        <dbReference type="ChEBI" id="CHEBI:17839"/>
        <dbReference type="ChEBI" id="CHEBI:33019"/>
        <dbReference type="ChEBI" id="CHEBI:72950"/>
        <dbReference type="EC" id="2.5.1.15"/>
    </reaction>
</comment>
<dbReference type="FunFam" id="3.20.20.20:FF:000006">
    <property type="entry name" value="Dihydropteroate synthase"/>
    <property type="match status" value="1"/>
</dbReference>
<dbReference type="GO" id="GO:0046872">
    <property type="term" value="F:metal ion binding"/>
    <property type="evidence" value="ECO:0007669"/>
    <property type="project" value="UniProtKB-KW"/>
</dbReference>
<dbReference type="GO" id="GO:0046656">
    <property type="term" value="P:folic acid biosynthetic process"/>
    <property type="evidence" value="ECO:0007669"/>
    <property type="project" value="UniProtKB-KW"/>
</dbReference>
<evidence type="ECO:0000256" key="10">
    <source>
        <dbReference type="ARBA" id="ARBA00022909"/>
    </source>
</evidence>
<protein>
    <recommendedName>
        <fullName evidence="6 12">Dihydropteroate synthase</fullName>
        <shortName evidence="12">DHPS</shortName>
        <ecNumber evidence="5 12">2.5.1.15</ecNumber>
    </recommendedName>
    <alternativeName>
        <fullName evidence="11 12">Dihydropteroate pyrophosphorylase</fullName>
    </alternativeName>
</protein>
<sequence length="310" mass="33433">MTLTSSSAPRLPAAESANRFLSLLANTARPLIMGIINVTPDSFADGGRFFKAEAAIRQARALAAAGADILDVGGESTRPFSEPVPLAEELRRVLPVIEAIKAEIPLLVSIDTYKAEVAKAALAAGADIINDISALRFDPEMASLAREARVPVVLMHMQGTPRDMQVNPRYDDLLGEIKAFFIERLDYACAQGLNPELLILDPGIGFGKTFDHNLEILNNLHFFLDLGRPLLVGPSRKAFIGHLLGLPAGEERDIGTLAALAMATLRGARIVRVHNVAYARQFLTVLQAIREKPRREPVRCLSSVSGAGGL</sequence>
<dbReference type="AlphaFoldDB" id="A0A7C3WRB4"/>
<dbReference type="GO" id="GO:0005829">
    <property type="term" value="C:cytosol"/>
    <property type="evidence" value="ECO:0007669"/>
    <property type="project" value="TreeGrafter"/>
</dbReference>
<evidence type="ECO:0000256" key="2">
    <source>
        <dbReference type="ARBA" id="ARBA00001946"/>
    </source>
</evidence>
<accession>A0A7C3WRB4</accession>
<dbReference type="PROSITE" id="PS50972">
    <property type="entry name" value="PTERIN_BINDING"/>
    <property type="match status" value="1"/>
</dbReference>
<gene>
    <name evidence="14" type="primary">folP</name>
    <name evidence="14" type="ORF">ENV62_08090</name>
</gene>
<keyword evidence="8 12" id="KW-0479">Metal-binding</keyword>
<dbReference type="UniPathway" id="UPA00077">
    <property type="reaction ID" value="UER00156"/>
</dbReference>
<dbReference type="CDD" id="cd00739">
    <property type="entry name" value="DHPS"/>
    <property type="match status" value="1"/>
</dbReference>
<evidence type="ECO:0000259" key="13">
    <source>
        <dbReference type="PROSITE" id="PS50972"/>
    </source>
</evidence>
<comment type="pathway">
    <text evidence="3 12">Cofactor biosynthesis; tetrahydrofolate biosynthesis; 7,8-dihydrofolate from 2-amino-4-hydroxy-6-hydroxymethyl-7,8-dihydropteridine diphosphate and 4-aminobenzoate: step 1/2.</text>
</comment>
<evidence type="ECO:0000256" key="7">
    <source>
        <dbReference type="ARBA" id="ARBA00022679"/>
    </source>
</evidence>
<organism evidence="14">
    <name type="scientific">Desulfobacca acetoxidans</name>
    <dbReference type="NCBI Taxonomy" id="60893"/>
    <lineage>
        <taxon>Bacteria</taxon>
        <taxon>Pseudomonadati</taxon>
        <taxon>Thermodesulfobacteriota</taxon>
        <taxon>Desulfobaccia</taxon>
        <taxon>Desulfobaccales</taxon>
        <taxon>Desulfobaccaceae</taxon>
        <taxon>Desulfobacca</taxon>
    </lineage>
</organism>
<dbReference type="GO" id="GO:0046654">
    <property type="term" value="P:tetrahydrofolate biosynthetic process"/>
    <property type="evidence" value="ECO:0007669"/>
    <property type="project" value="UniProtKB-UniPathway"/>
</dbReference>
<evidence type="ECO:0000313" key="14">
    <source>
        <dbReference type="EMBL" id="HGB15176.1"/>
    </source>
</evidence>